<name>A0AAV7D732_ENGPU</name>
<evidence type="ECO:0000256" key="7">
    <source>
        <dbReference type="ARBA" id="ARBA00022692"/>
    </source>
</evidence>
<dbReference type="GO" id="GO:0046872">
    <property type="term" value="F:metal ion binding"/>
    <property type="evidence" value="ECO:0007669"/>
    <property type="project" value="UniProtKB-KW"/>
</dbReference>
<dbReference type="GO" id="GO:0016266">
    <property type="term" value="P:protein O-linked glycosylation via N-acetyl-galactosamine"/>
    <property type="evidence" value="ECO:0007669"/>
    <property type="project" value="UniProtKB-ARBA"/>
</dbReference>
<comment type="subcellular location">
    <subcellularLocation>
        <location evidence="2">Golgi apparatus membrane</location>
        <topology evidence="2">Single-pass type II membrane protein</topology>
    </subcellularLocation>
</comment>
<gene>
    <name evidence="18" type="ORF">GDO81_000607</name>
</gene>
<protein>
    <recommendedName>
        <fullName evidence="17">Glycosyltransferase 2-like domain-containing protein</fullName>
    </recommendedName>
</protein>
<evidence type="ECO:0000256" key="8">
    <source>
        <dbReference type="ARBA" id="ARBA00022723"/>
    </source>
</evidence>
<evidence type="ECO:0000256" key="15">
    <source>
        <dbReference type="ARBA" id="ARBA00023211"/>
    </source>
</evidence>
<evidence type="ECO:0000256" key="5">
    <source>
        <dbReference type="ARBA" id="ARBA00022676"/>
    </source>
</evidence>
<reference evidence="18" key="1">
    <citation type="thesis" date="2020" institute="ProQuest LLC" country="789 East Eisenhower Parkway, Ann Arbor, MI, USA">
        <title>Comparative Genomics and Chromosome Evolution.</title>
        <authorList>
            <person name="Mudd A.B."/>
        </authorList>
    </citation>
    <scope>NUCLEOTIDE SEQUENCE</scope>
    <source>
        <strain evidence="18">237g6f4</strain>
        <tissue evidence="18">Blood</tissue>
    </source>
</reference>
<proteinExistence type="inferred from homology"/>
<keyword evidence="15" id="KW-0464">Manganese</keyword>
<dbReference type="InterPro" id="IPR001173">
    <property type="entry name" value="Glyco_trans_2-like"/>
</dbReference>
<evidence type="ECO:0000256" key="2">
    <source>
        <dbReference type="ARBA" id="ARBA00004323"/>
    </source>
</evidence>
<dbReference type="GO" id="GO:0030246">
    <property type="term" value="F:carbohydrate binding"/>
    <property type="evidence" value="ECO:0007669"/>
    <property type="project" value="UniProtKB-KW"/>
</dbReference>
<keyword evidence="8" id="KW-0479">Metal-binding</keyword>
<evidence type="ECO:0000256" key="11">
    <source>
        <dbReference type="ARBA" id="ARBA00022989"/>
    </source>
</evidence>
<evidence type="ECO:0000256" key="12">
    <source>
        <dbReference type="ARBA" id="ARBA00023034"/>
    </source>
</evidence>
<dbReference type="AlphaFoldDB" id="A0AAV7D732"/>
<evidence type="ECO:0000313" key="19">
    <source>
        <dbReference type="Proteomes" id="UP000824782"/>
    </source>
</evidence>
<evidence type="ECO:0000256" key="1">
    <source>
        <dbReference type="ARBA" id="ARBA00001936"/>
    </source>
</evidence>
<evidence type="ECO:0000259" key="17">
    <source>
        <dbReference type="Pfam" id="PF00535"/>
    </source>
</evidence>
<keyword evidence="10" id="KW-0735">Signal-anchor</keyword>
<keyword evidence="14" id="KW-1015">Disulfide bond</keyword>
<organism evidence="18 19">
    <name type="scientific">Engystomops pustulosus</name>
    <name type="common">Tungara frog</name>
    <name type="synonym">Physalaemus pustulosus</name>
    <dbReference type="NCBI Taxonomy" id="76066"/>
    <lineage>
        <taxon>Eukaryota</taxon>
        <taxon>Metazoa</taxon>
        <taxon>Chordata</taxon>
        <taxon>Craniata</taxon>
        <taxon>Vertebrata</taxon>
        <taxon>Euteleostomi</taxon>
        <taxon>Amphibia</taxon>
        <taxon>Batrachia</taxon>
        <taxon>Anura</taxon>
        <taxon>Neobatrachia</taxon>
        <taxon>Hyloidea</taxon>
        <taxon>Leptodactylidae</taxon>
        <taxon>Leiuperinae</taxon>
        <taxon>Engystomops</taxon>
    </lineage>
</organism>
<dbReference type="Proteomes" id="UP000824782">
    <property type="component" value="Unassembled WGS sequence"/>
</dbReference>
<keyword evidence="9" id="KW-0430">Lectin</keyword>
<dbReference type="InterPro" id="IPR045885">
    <property type="entry name" value="GalNAc-T"/>
</dbReference>
<evidence type="ECO:0000256" key="6">
    <source>
        <dbReference type="ARBA" id="ARBA00022679"/>
    </source>
</evidence>
<evidence type="ECO:0000256" key="14">
    <source>
        <dbReference type="ARBA" id="ARBA00023157"/>
    </source>
</evidence>
<comment type="caution">
    <text evidence="18">The sequence shown here is derived from an EMBL/GenBank/DDBJ whole genome shotgun (WGS) entry which is preliminary data.</text>
</comment>
<accession>A0AAV7D732</accession>
<dbReference type="GO" id="GO:0000139">
    <property type="term" value="C:Golgi membrane"/>
    <property type="evidence" value="ECO:0007669"/>
    <property type="project" value="UniProtKB-SubCell"/>
</dbReference>
<keyword evidence="6" id="KW-0808">Transferase</keyword>
<dbReference type="CDD" id="cd02510">
    <property type="entry name" value="pp-GalNAc-T"/>
    <property type="match status" value="1"/>
</dbReference>
<feature type="domain" description="Glycosyltransferase 2-like" evidence="17">
    <location>
        <begin position="69"/>
        <end position="252"/>
    </location>
</feature>
<dbReference type="EMBL" id="WNYA01000001">
    <property type="protein sequence ID" value="KAG8592739.1"/>
    <property type="molecule type" value="Genomic_DNA"/>
</dbReference>
<dbReference type="InterPro" id="IPR029044">
    <property type="entry name" value="Nucleotide-diphossugar_trans"/>
</dbReference>
<keyword evidence="19" id="KW-1185">Reference proteome</keyword>
<evidence type="ECO:0000256" key="16">
    <source>
        <dbReference type="SAM" id="MobiDB-lite"/>
    </source>
</evidence>
<keyword evidence="11" id="KW-1133">Transmembrane helix</keyword>
<evidence type="ECO:0000256" key="4">
    <source>
        <dbReference type="ARBA" id="ARBA00005680"/>
    </source>
</evidence>
<sequence length="335" mass="38539">MTSGEASLMPSFSLDCNDQQEEDEEESIEKYAINIYLSDPEYSASDIQDNRMSECKSKIFNYRKLPTTSVIIAFYNEAMSTLLRTIHSVLETSPAVLLREIILVDDFSDKVFLKSQLENYISSLERVRLIRTTKREGLVRARLIGATYAIGDVLTFLDCHCECVSGWLEPLLERIGENETAVLCPVIDTIDWNTFEFYMQTGEPMIGGFDWRLTFQWHAVPEKERQRRNSRIDPIRSPTMAGGLFAVSKKYFEYLGTYDMGMEVWGGENLELSFRVWQCGGTLEIHPCSHVGHVFPKKAPYARPNFLQNTARAAEVWMDGYKEHFYNRNPPARKV</sequence>
<comment type="cofactor">
    <cofactor evidence="1">
        <name>Mn(2+)</name>
        <dbReference type="ChEBI" id="CHEBI:29035"/>
    </cofactor>
</comment>
<evidence type="ECO:0000256" key="13">
    <source>
        <dbReference type="ARBA" id="ARBA00023136"/>
    </source>
</evidence>
<dbReference type="Gene3D" id="3.90.550.10">
    <property type="entry name" value="Spore Coat Polysaccharide Biosynthesis Protein SpsA, Chain A"/>
    <property type="match status" value="1"/>
</dbReference>
<evidence type="ECO:0000256" key="9">
    <source>
        <dbReference type="ARBA" id="ARBA00022734"/>
    </source>
</evidence>
<feature type="region of interest" description="Disordered" evidence="16">
    <location>
        <begin position="1"/>
        <end position="23"/>
    </location>
</feature>
<dbReference type="FunFam" id="3.90.550.10:FF:000021">
    <property type="entry name" value="Polypeptide N-acetylgalactosaminyltransferase"/>
    <property type="match status" value="1"/>
</dbReference>
<evidence type="ECO:0000256" key="10">
    <source>
        <dbReference type="ARBA" id="ARBA00022968"/>
    </source>
</evidence>
<dbReference type="Pfam" id="PF00535">
    <property type="entry name" value="Glycos_transf_2"/>
    <property type="match status" value="1"/>
</dbReference>
<evidence type="ECO:0000313" key="18">
    <source>
        <dbReference type="EMBL" id="KAG8592739.1"/>
    </source>
</evidence>
<keyword evidence="5" id="KW-0328">Glycosyltransferase</keyword>
<dbReference type="GO" id="GO:0004653">
    <property type="term" value="F:polypeptide N-acetylgalactosaminyltransferase activity"/>
    <property type="evidence" value="ECO:0007669"/>
    <property type="project" value="TreeGrafter"/>
</dbReference>
<keyword evidence="13" id="KW-0472">Membrane</keyword>
<dbReference type="PANTHER" id="PTHR11675">
    <property type="entry name" value="N-ACETYLGALACTOSAMINYLTRANSFERASE"/>
    <property type="match status" value="1"/>
</dbReference>
<dbReference type="PANTHER" id="PTHR11675:SF7">
    <property type="entry name" value="POLYPEPTIDE N-ACETYLGALACTOSAMINYLTRANSFERASE 4"/>
    <property type="match status" value="1"/>
</dbReference>
<comment type="pathway">
    <text evidence="3">Protein modification; protein glycosylation.</text>
</comment>
<evidence type="ECO:0000256" key="3">
    <source>
        <dbReference type="ARBA" id="ARBA00004922"/>
    </source>
</evidence>
<keyword evidence="12" id="KW-0333">Golgi apparatus</keyword>
<keyword evidence="7" id="KW-0812">Transmembrane</keyword>
<comment type="similarity">
    <text evidence="4">Belongs to the glycosyltransferase 2 family. GalNAc-T subfamily.</text>
</comment>
<dbReference type="SUPFAM" id="SSF53448">
    <property type="entry name" value="Nucleotide-diphospho-sugar transferases"/>
    <property type="match status" value="1"/>
</dbReference>